<feature type="transmembrane region" description="Helical" evidence="6">
    <location>
        <begin position="189"/>
        <end position="209"/>
    </location>
</feature>
<keyword evidence="4 6" id="KW-1133">Transmembrane helix</keyword>
<dbReference type="InterPro" id="IPR017039">
    <property type="entry name" value="Virul_fac_BrkB"/>
</dbReference>
<evidence type="ECO:0000256" key="3">
    <source>
        <dbReference type="ARBA" id="ARBA00022692"/>
    </source>
</evidence>
<evidence type="ECO:0000313" key="7">
    <source>
        <dbReference type="EMBL" id="APX25866.1"/>
    </source>
</evidence>
<evidence type="ECO:0000256" key="2">
    <source>
        <dbReference type="ARBA" id="ARBA00022475"/>
    </source>
</evidence>
<dbReference type="EMBL" id="CP014797">
    <property type="protein sequence ID" value="APX25866.1"/>
    <property type="molecule type" value="Genomic_DNA"/>
</dbReference>
<feature type="transmembrane region" description="Helical" evidence="6">
    <location>
        <begin position="35"/>
        <end position="61"/>
    </location>
</feature>
<dbReference type="PANTHER" id="PTHR30213:SF0">
    <property type="entry name" value="UPF0761 MEMBRANE PROTEIN YIHY"/>
    <property type="match status" value="1"/>
</dbReference>
<dbReference type="NCBIfam" id="TIGR00765">
    <property type="entry name" value="yihY_not_rbn"/>
    <property type="match status" value="1"/>
</dbReference>
<comment type="subcellular location">
    <subcellularLocation>
        <location evidence="1">Cell membrane</location>
        <topology evidence="1">Multi-pass membrane protein</topology>
    </subcellularLocation>
</comment>
<dbReference type="AlphaFoldDB" id="A0A1U7DCR7"/>
<feature type="transmembrane region" description="Helical" evidence="6">
    <location>
        <begin position="221"/>
        <end position="243"/>
    </location>
</feature>
<dbReference type="OrthoDB" id="9781030at2"/>
<feature type="transmembrane region" description="Helical" evidence="6">
    <location>
        <begin position="255"/>
        <end position="276"/>
    </location>
</feature>
<reference evidence="7 8" key="1">
    <citation type="submission" date="2016-03" db="EMBL/GenBank/DDBJ databases">
        <title>Deep-sea bacteria in the southern Pacific.</title>
        <authorList>
            <person name="Tang K."/>
        </authorList>
    </citation>
    <scope>NUCLEOTIDE SEQUENCE [LARGE SCALE GENOMIC DNA]</scope>
    <source>
        <strain evidence="7 8">JLT2016</strain>
        <plasmid evidence="8">Plasmid ptpro1</plasmid>
    </source>
</reference>
<keyword evidence="5 6" id="KW-0472">Membrane</keyword>
<feature type="transmembrane region" description="Helical" evidence="6">
    <location>
        <begin position="147"/>
        <end position="169"/>
    </location>
</feature>
<dbReference type="PANTHER" id="PTHR30213">
    <property type="entry name" value="INNER MEMBRANE PROTEIN YHJD"/>
    <property type="match status" value="1"/>
</dbReference>
<keyword evidence="8" id="KW-1185">Reference proteome</keyword>
<dbReference type="GO" id="GO:0005886">
    <property type="term" value="C:plasma membrane"/>
    <property type="evidence" value="ECO:0007669"/>
    <property type="project" value="UniProtKB-SubCell"/>
</dbReference>
<keyword evidence="7" id="KW-0614">Plasmid</keyword>
<organism evidence="7 8">
    <name type="scientific">Salipiger profundus</name>
    <dbReference type="NCBI Taxonomy" id="1229727"/>
    <lineage>
        <taxon>Bacteria</taxon>
        <taxon>Pseudomonadati</taxon>
        <taxon>Pseudomonadota</taxon>
        <taxon>Alphaproteobacteria</taxon>
        <taxon>Rhodobacterales</taxon>
        <taxon>Roseobacteraceae</taxon>
        <taxon>Salipiger</taxon>
    </lineage>
</organism>
<dbReference type="PIRSF" id="PIRSF035875">
    <property type="entry name" value="RNase_BN"/>
    <property type="match status" value="1"/>
</dbReference>
<geneLocation type="plasmid" evidence="8">
    <name>ptpro1</name>
</geneLocation>
<feature type="transmembrane region" description="Helical" evidence="6">
    <location>
        <begin position="104"/>
        <end position="127"/>
    </location>
</feature>
<sequence length="298" mass="31685">MTGETSWADRPSELHRGDWKAAALRVKDGVTEDRLSLIAAGVAFFGLLAIFPAITALMAIAGMVLSPGDVTDQIQQISAVLPQRAAEILIDQAKSVAGSDQGGLGLAAILGILLALYSASTGVGNLIQGLNVAYERRETRGFIKLKLITIVMTLLLIVGVVVALAAVLVLPGLLAVMQLGETVESVVWVLRWVVLLGSTVVAIGVIYHYGPDRRAPRWRWVTPGAAIACLLWLAASIGFSVYAENFGSYQETFGSLAGVVILLFWLWISAFVVLLGGKINAALEERTDADTSKGSEEK</sequence>
<dbReference type="Proteomes" id="UP000186559">
    <property type="component" value="Plasmid pTPRO1"/>
</dbReference>
<keyword evidence="3 6" id="KW-0812">Transmembrane</keyword>
<evidence type="ECO:0000313" key="8">
    <source>
        <dbReference type="Proteomes" id="UP000186559"/>
    </source>
</evidence>
<dbReference type="KEGG" id="tpro:Ga0080559_TMP383"/>
<evidence type="ECO:0000256" key="6">
    <source>
        <dbReference type="SAM" id="Phobius"/>
    </source>
</evidence>
<evidence type="ECO:0000256" key="5">
    <source>
        <dbReference type="ARBA" id="ARBA00023136"/>
    </source>
</evidence>
<dbReference type="RefSeq" id="WP_076625616.1">
    <property type="nucleotide sequence ID" value="NZ_CP014797.1"/>
</dbReference>
<evidence type="ECO:0000256" key="1">
    <source>
        <dbReference type="ARBA" id="ARBA00004651"/>
    </source>
</evidence>
<evidence type="ECO:0000256" key="4">
    <source>
        <dbReference type="ARBA" id="ARBA00022989"/>
    </source>
</evidence>
<protein>
    <submittedName>
        <fullName evidence="7">Membrane protein</fullName>
    </submittedName>
</protein>
<name>A0A1U7DCR7_9RHOB</name>
<proteinExistence type="predicted"/>
<dbReference type="Pfam" id="PF03631">
    <property type="entry name" value="Virul_fac_BrkB"/>
    <property type="match status" value="1"/>
</dbReference>
<keyword evidence="2" id="KW-1003">Cell membrane</keyword>
<accession>A0A1U7DCR7</accession>
<gene>
    <name evidence="7" type="ORF">Ga0080559_TMP383</name>
</gene>